<dbReference type="RefSeq" id="WP_013015266.1">
    <property type="nucleotide sequence ID" value="NZ_JBKBUW010000109.1"/>
</dbReference>
<sequence>MRAFLGWFIVALSGFFVVAAISDLVSGNLGEEGPGVLAGMAVFFTIVGVLGYRLATSKTPQSVAQSPEQRILAVAKQMQGRVTLAEVVLHCQLETEQARAHLREMIRKGLAELHLSDQGDEVYMFAGFAPETKETAKDPLD</sequence>
<feature type="transmembrane region" description="Helical" evidence="1">
    <location>
        <begin position="35"/>
        <end position="55"/>
    </location>
</feature>
<dbReference type="Gene3D" id="1.10.10.10">
    <property type="entry name" value="Winged helix-like DNA-binding domain superfamily/Winged helix DNA-binding domain"/>
    <property type="match status" value="1"/>
</dbReference>
<name>A0A7C3DG36_MEIRU</name>
<keyword evidence="1" id="KW-0812">Transmembrane</keyword>
<proteinExistence type="predicted"/>
<evidence type="ECO:0000313" key="2">
    <source>
        <dbReference type="EMBL" id="HFG20529.1"/>
    </source>
</evidence>
<dbReference type="EMBL" id="DSWI01000016">
    <property type="protein sequence ID" value="HFG20529.1"/>
    <property type="molecule type" value="Genomic_DNA"/>
</dbReference>
<dbReference type="AlphaFoldDB" id="A0A7C3DG36"/>
<keyword evidence="1" id="KW-1133">Transmembrane helix</keyword>
<organism evidence="2">
    <name type="scientific">Meiothermus ruber</name>
    <dbReference type="NCBI Taxonomy" id="277"/>
    <lineage>
        <taxon>Bacteria</taxon>
        <taxon>Thermotogati</taxon>
        <taxon>Deinococcota</taxon>
        <taxon>Deinococci</taxon>
        <taxon>Thermales</taxon>
        <taxon>Thermaceae</taxon>
        <taxon>Meiothermus</taxon>
    </lineage>
</organism>
<comment type="caution">
    <text evidence="2">The sequence shown here is derived from an EMBL/GenBank/DDBJ whole genome shotgun (WGS) entry which is preliminary data.</text>
</comment>
<keyword evidence="1" id="KW-0472">Membrane</keyword>
<evidence type="ECO:0000256" key="1">
    <source>
        <dbReference type="SAM" id="Phobius"/>
    </source>
</evidence>
<dbReference type="InterPro" id="IPR036388">
    <property type="entry name" value="WH-like_DNA-bd_sf"/>
</dbReference>
<reference evidence="2" key="1">
    <citation type="journal article" date="2020" name="mSystems">
        <title>Genome- and Community-Level Interaction Insights into Carbon Utilization and Element Cycling Functions of Hydrothermarchaeota in Hydrothermal Sediment.</title>
        <authorList>
            <person name="Zhou Z."/>
            <person name="Liu Y."/>
            <person name="Xu W."/>
            <person name="Pan J."/>
            <person name="Luo Z.H."/>
            <person name="Li M."/>
        </authorList>
    </citation>
    <scope>NUCLEOTIDE SEQUENCE [LARGE SCALE GENOMIC DNA]</scope>
    <source>
        <strain evidence="2">SpSt-524</strain>
    </source>
</reference>
<gene>
    <name evidence="2" type="ORF">ENS82_07380</name>
</gene>
<accession>A0A7C3DG36</accession>
<protein>
    <submittedName>
        <fullName evidence="2">Uncharacterized protein</fullName>
    </submittedName>
</protein>